<name>A0ABU1T910_9SPHI</name>
<evidence type="ECO:0000313" key="6">
    <source>
        <dbReference type="EMBL" id="MDR6941690.1"/>
    </source>
</evidence>
<keyword evidence="7" id="KW-1185">Reference proteome</keyword>
<dbReference type="Pfam" id="PF00196">
    <property type="entry name" value="GerE"/>
    <property type="match status" value="1"/>
</dbReference>
<dbReference type="InterPro" id="IPR016032">
    <property type="entry name" value="Sig_transdc_resp-reg_C-effctor"/>
</dbReference>
<evidence type="ECO:0000259" key="5">
    <source>
        <dbReference type="PROSITE" id="PS50110"/>
    </source>
</evidence>
<dbReference type="SUPFAM" id="SSF52172">
    <property type="entry name" value="CheY-like"/>
    <property type="match status" value="1"/>
</dbReference>
<dbReference type="Pfam" id="PF00072">
    <property type="entry name" value="Response_reg"/>
    <property type="match status" value="1"/>
</dbReference>
<dbReference type="Gene3D" id="3.40.50.2300">
    <property type="match status" value="1"/>
</dbReference>
<dbReference type="Proteomes" id="UP001247620">
    <property type="component" value="Unassembled WGS sequence"/>
</dbReference>
<dbReference type="CDD" id="cd06170">
    <property type="entry name" value="LuxR_C_like"/>
    <property type="match status" value="1"/>
</dbReference>
<dbReference type="EMBL" id="JAVDUU010000002">
    <property type="protein sequence ID" value="MDR6941690.1"/>
    <property type="molecule type" value="Genomic_DNA"/>
</dbReference>
<dbReference type="SMART" id="SM00421">
    <property type="entry name" value="HTH_LUXR"/>
    <property type="match status" value="1"/>
</dbReference>
<keyword evidence="2 6" id="KW-0238">DNA-binding</keyword>
<gene>
    <name evidence="6" type="ORF">J2W55_001532</name>
</gene>
<proteinExistence type="predicted"/>
<dbReference type="CDD" id="cd17535">
    <property type="entry name" value="REC_NarL-like"/>
    <property type="match status" value="1"/>
</dbReference>
<dbReference type="GO" id="GO:0003677">
    <property type="term" value="F:DNA binding"/>
    <property type="evidence" value="ECO:0007669"/>
    <property type="project" value="UniProtKB-KW"/>
</dbReference>
<dbReference type="RefSeq" id="WP_310093747.1">
    <property type="nucleotide sequence ID" value="NZ_JAVDUU010000002.1"/>
</dbReference>
<evidence type="ECO:0000259" key="4">
    <source>
        <dbReference type="PROSITE" id="PS50043"/>
    </source>
</evidence>
<evidence type="ECO:0000256" key="1">
    <source>
        <dbReference type="ARBA" id="ARBA00022553"/>
    </source>
</evidence>
<evidence type="ECO:0000256" key="2">
    <source>
        <dbReference type="ARBA" id="ARBA00023125"/>
    </source>
</evidence>
<dbReference type="InterPro" id="IPR058245">
    <property type="entry name" value="NreC/VraR/RcsB-like_REC"/>
</dbReference>
<feature type="domain" description="Response regulatory" evidence="5">
    <location>
        <begin position="4"/>
        <end position="122"/>
    </location>
</feature>
<comment type="caution">
    <text evidence="6">The sequence shown here is derived from an EMBL/GenBank/DDBJ whole genome shotgun (WGS) entry which is preliminary data.</text>
</comment>
<feature type="domain" description="HTH luxR-type" evidence="4">
    <location>
        <begin position="143"/>
        <end position="208"/>
    </location>
</feature>
<protein>
    <submittedName>
        <fullName evidence="6">DNA-binding NarL/FixJ family response regulator</fullName>
    </submittedName>
</protein>
<evidence type="ECO:0000256" key="3">
    <source>
        <dbReference type="PROSITE-ProRule" id="PRU00169"/>
    </source>
</evidence>
<dbReference type="PROSITE" id="PS00622">
    <property type="entry name" value="HTH_LUXR_1"/>
    <property type="match status" value="1"/>
</dbReference>
<accession>A0ABU1T910</accession>
<sequence>MKITIGIADDQLLFLRSLSNLINEFEDFEVIVDALNGEALLRQLPELPKQPDIILVDVRMPVMDGPTTVSKLATAYPQIKTVALSMKEDDHSILSMLRAGCSAYILKDVHPIELEKALKEVLETGYYNSDSISTHYRRLLRKQISEEVKITDREMVFLRLACSDFTYKEIASKMFLSEKTIDGYREALFHKLKVKSRVGMALEALKLELVSFS</sequence>
<dbReference type="InterPro" id="IPR011006">
    <property type="entry name" value="CheY-like_superfamily"/>
</dbReference>
<dbReference type="PROSITE" id="PS50110">
    <property type="entry name" value="RESPONSE_REGULATORY"/>
    <property type="match status" value="1"/>
</dbReference>
<organism evidence="6 7">
    <name type="scientific">Mucilaginibacter pocheonensis</name>
    <dbReference type="NCBI Taxonomy" id="398050"/>
    <lineage>
        <taxon>Bacteria</taxon>
        <taxon>Pseudomonadati</taxon>
        <taxon>Bacteroidota</taxon>
        <taxon>Sphingobacteriia</taxon>
        <taxon>Sphingobacteriales</taxon>
        <taxon>Sphingobacteriaceae</taxon>
        <taxon>Mucilaginibacter</taxon>
    </lineage>
</organism>
<dbReference type="SUPFAM" id="SSF46894">
    <property type="entry name" value="C-terminal effector domain of the bipartite response regulators"/>
    <property type="match status" value="1"/>
</dbReference>
<dbReference type="InterPro" id="IPR000792">
    <property type="entry name" value="Tscrpt_reg_LuxR_C"/>
</dbReference>
<dbReference type="SMART" id="SM00448">
    <property type="entry name" value="REC"/>
    <property type="match status" value="1"/>
</dbReference>
<reference evidence="6 7" key="1">
    <citation type="submission" date="2023-07" db="EMBL/GenBank/DDBJ databases">
        <title>Sorghum-associated microbial communities from plants grown in Nebraska, USA.</title>
        <authorList>
            <person name="Schachtman D."/>
        </authorList>
    </citation>
    <scope>NUCLEOTIDE SEQUENCE [LARGE SCALE GENOMIC DNA]</scope>
    <source>
        <strain evidence="6 7">3262</strain>
    </source>
</reference>
<dbReference type="InterPro" id="IPR001789">
    <property type="entry name" value="Sig_transdc_resp-reg_receiver"/>
</dbReference>
<dbReference type="InterPro" id="IPR039420">
    <property type="entry name" value="WalR-like"/>
</dbReference>
<dbReference type="PANTHER" id="PTHR43214">
    <property type="entry name" value="TWO-COMPONENT RESPONSE REGULATOR"/>
    <property type="match status" value="1"/>
</dbReference>
<evidence type="ECO:0000313" key="7">
    <source>
        <dbReference type="Proteomes" id="UP001247620"/>
    </source>
</evidence>
<dbReference type="PANTHER" id="PTHR43214:SF37">
    <property type="entry name" value="TRANSCRIPTIONAL REGULATORY PROTEIN YDFI"/>
    <property type="match status" value="1"/>
</dbReference>
<keyword evidence="1 3" id="KW-0597">Phosphoprotein</keyword>
<dbReference type="PROSITE" id="PS50043">
    <property type="entry name" value="HTH_LUXR_2"/>
    <property type="match status" value="1"/>
</dbReference>
<feature type="modified residue" description="4-aspartylphosphate" evidence="3">
    <location>
        <position position="57"/>
    </location>
</feature>